<protein>
    <submittedName>
        <fullName evidence="2">Glycosyltransferase family 2 protein</fullName>
    </submittedName>
</protein>
<dbReference type="CDD" id="cd04179">
    <property type="entry name" value="DPM_DPG-synthase_like"/>
    <property type="match status" value="1"/>
</dbReference>
<sequence>MNEYLIIIPAFNEEANIGKVLQGIYARKLPVDVLIIDDGSLDKTAAIARSQSAIVVSHPCNLGYGAALQTGYQYAFAKGYRYLIQFDADDQHDPA</sequence>
<organism evidence="2 3">
    <name type="scientific">Paenibacillus alginolyticus</name>
    <dbReference type="NCBI Taxonomy" id="59839"/>
    <lineage>
        <taxon>Bacteria</taxon>
        <taxon>Bacillati</taxon>
        <taxon>Bacillota</taxon>
        <taxon>Bacilli</taxon>
        <taxon>Bacillales</taxon>
        <taxon>Paenibacillaceae</taxon>
        <taxon>Paenibacillus</taxon>
    </lineage>
</organism>
<evidence type="ECO:0000259" key="1">
    <source>
        <dbReference type="Pfam" id="PF00535"/>
    </source>
</evidence>
<dbReference type="PANTHER" id="PTHR48090">
    <property type="entry name" value="UNDECAPRENYL-PHOSPHATE 4-DEOXY-4-FORMAMIDO-L-ARABINOSE TRANSFERASE-RELATED"/>
    <property type="match status" value="1"/>
</dbReference>
<dbReference type="InterPro" id="IPR029044">
    <property type="entry name" value="Nucleotide-diphossugar_trans"/>
</dbReference>
<dbReference type="Pfam" id="PF00535">
    <property type="entry name" value="Glycos_transf_2"/>
    <property type="match status" value="1"/>
</dbReference>
<dbReference type="EMBL" id="JAMDMX010000059">
    <property type="protein sequence ID" value="MCY9695064.1"/>
    <property type="molecule type" value="Genomic_DNA"/>
</dbReference>
<comment type="caution">
    <text evidence="2">The sequence shown here is derived from an EMBL/GenBank/DDBJ whole genome shotgun (WGS) entry which is preliminary data.</text>
</comment>
<keyword evidence="3" id="KW-1185">Reference proteome</keyword>
<gene>
    <name evidence="2" type="ORF">M5X19_19470</name>
</gene>
<dbReference type="Gene3D" id="3.90.550.10">
    <property type="entry name" value="Spore Coat Polysaccharide Biosynthesis Protein SpsA, Chain A"/>
    <property type="match status" value="1"/>
</dbReference>
<dbReference type="InterPro" id="IPR001173">
    <property type="entry name" value="Glyco_trans_2-like"/>
</dbReference>
<evidence type="ECO:0000313" key="2">
    <source>
        <dbReference type="EMBL" id="MCY9695064.1"/>
    </source>
</evidence>
<feature type="non-terminal residue" evidence="2">
    <location>
        <position position="95"/>
    </location>
</feature>
<evidence type="ECO:0000313" key="3">
    <source>
        <dbReference type="Proteomes" id="UP001527099"/>
    </source>
</evidence>
<accession>A0ABT4GG50</accession>
<feature type="domain" description="Glycosyltransferase 2-like" evidence="1">
    <location>
        <begin position="6"/>
        <end position="94"/>
    </location>
</feature>
<dbReference type="SUPFAM" id="SSF53448">
    <property type="entry name" value="Nucleotide-diphospho-sugar transferases"/>
    <property type="match status" value="1"/>
</dbReference>
<name>A0ABT4GG50_9BACL</name>
<dbReference type="Proteomes" id="UP001527099">
    <property type="component" value="Unassembled WGS sequence"/>
</dbReference>
<proteinExistence type="predicted"/>
<dbReference type="InterPro" id="IPR050256">
    <property type="entry name" value="Glycosyltransferase_2"/>
</dbReference>
<dbReference type="PANTHER" id="PTHR48090:SF7">
    <property type="entry name" value="RFBJ PROTEIN"/>
    <property type="match status" value="1"/>
</dbReference>
<dbReference type="RefSeq" id="WP_268616544.1">
    <property type="nucleotide sequence ID" value="NZ_JAMDMX010000059.1"/>
</dbReference>
<reference evidence="2 3" key="1">
    <citation type="submission" date="2022-05" db="EMBL/GenBank/DDBJ databases">
        <title>Genome Sequencing of Bee-Associated Microbes.</title>
        <authorList>
            <person name="Dunlap C."/>
        </authorList>
    </citation>
    <scope>NUCLEOTIDE SEQUENCE [LARGE SCALE GENOMIC DNA]</scope>
    <source>
        <strain evidence="2 3">NRRL B-14421</strain>
    </source>
</reference>